<evidence type="ECO:0000256" key="4">
    <source>
        <dbReference type="ARBA" id="ARBA00023140"/>
    </source>
</evidence>
<comment type="similarity">
    <text evidence="2">Belongs to the ATP-dependent AMP-binding enzyme family.</text>
</comment>
<dbReference type="STRING" id="418985.A0A1V9XXC1"/>
<dbReference type="PANTHER" id="PTHR24096">
    <property type="entry name" value="LONG-CHAIN-FATTY-ACID--COA LIGASE"/>
    <property type="match status" value="1"/>
</dbReference>
<evidence type="ECO:0000256" key="2">
    <source>
        <dbReference type="ARBA" id="ARBA00006432"/>
    </source>
</evidence>
<dbReference type="InterPro" id="IPR042099">
    <property type="entry name" value="ANL_N_sf"/>
</dbReference>
<dbReference type="GO" id="GO:0005777">
    <property type="term" value="C:peroxisome"/>
    <property type="evidence" value="ECO:0007669"/>
    <property type="project" value="UniProtKB-SubCell"/>
</dbReference>
<dbReference type="EMBL" id="MNPL01002582">
    <property type="protein sequence ID" value="OQR78155.1"/>
    <property type="molecule type" value="Genomic_DNA"/>
</dbReference>
<evidence type="ECO:0000259" key="5">
    <source>
        <dbReference type="Pfam" id="PF00501"/>
    </source>
</evidence>
<evidence type="ECO:0000259" key="6">
    <source>
        <dbReference type="Pfam" id="PF13193"/>
    </source>
</evidence>
<dbReference type="InterPro" id="IPR000873">
    <property type="entry name" value="AMP-dep_synth/lig_dom"/>
</dbReference>
<organism evidence="7 8">
    <name type="scientific">Tropilaelaps mercedesae</name>
    <dbReference type="NCBI Taxonomy" id="418985"/>
    <lineage>
        <taxon>Eukaryota</taxon>
        <taxon>Metazoa</taxon>
        <taxon>Ecdysozoa</taxon>
        <taxon>Arthropoda</taxon>
        <taxon>Chelicerata</taxon>
        <taxon>Arachnida</taxon>
        <taxon>Acari</taxon>
        <taxon>Parasitiformes</taxon>
        <taxon>Mesostigmata</taxon>
        <taxon>Gamasina</taxon>
        <taxon>Dermanyssoidea</taxon>
        <taxon>Laelapidae</taxon>
        <taxon>Tropilaelaps</taxon>
    </lineage>
</organism>
<dbReference type="InParanoid" id="A0A1V9XXC1"/>
<dbReference type="Pfam" id="PF13193">
    <property type="entry name" value="AMP-binding_C"/>
    <property type="match status" value="1"/>
</dbReference>
<feature type="domain" description="AMP-binding enzyme C-terminal" evidence="6">
    <location>
        <begin position="432"/>
        <end position="510"/>
    </location>
</feature>
<evidence type="ECO:0000313" key="7">
    <source>
        <dbReference type="EMBL" id="OQR78155.1"/>
    </source>
</evidence>
<sequence>MASPSLQNFEVASPLPQPFLPLRSFATELLDRLNRFGCKPCFVTAHGEEISYADVARRSISVAVHLRRIGVRPEQKICLLAETGPQFAWTLLGCLLHSTTVVLACSYRHAISIVDKHGPSAFLFGQSVVPPHRDNVRGCQNTKYVLLESIDCVSESPLVDYISPPYRGSIVTPSLVVYSGGSGGTQRGVILPDKWLHYLLFLQDHGGNKSLLEHKDDVLLLTVPLWRSPGIIILITALVAGCTMIVQQTFEPEESFRLIEKFRISGLPLLAKMTSDMASHGSLAKYDLSSVRFVLSFSGPICSKAWQTLHRHMDIEYIRQVYSLTECLVSTRRRRHAELMNLGPPLPGMRVKIVQLENNEKSSLKVPGMIWVDGECMFLGYLGGETQRKVADSKGWFSTGDIGYYDERGNIHVLDRTLDTFLCQGTRITPVELEDTLRHHPAVKMAVVVGVPVARAGEAARAFIVPIARPEDAHSEGESIRAFIRLRCPFAKQLHGGVEFVRKLPLTEVGRPIRRILKERYLTTRQNE</sequence>
<comment type="caution">
    <text evidence="7">The sequence shown here is derived from an EMBL/GenBank/DDBJ whole genome shotgun (WGS) entry which is preliminary data.</text>
</comment>
<dbReference type="InterPro" id="IPR045851">
    <property type="entry name" value="AMP-bd_C_sf"/>
</dbReference>
<dbReference type="Proteomes" id="UP000192247">
    <property type="component" value="Unassembled WGS sequence"/>
</dbReference>
<dbReference type="Gene3D" id="3.40.50.12780">
    <property type="entry name" value="N-terminal domain of ligase-like"/>
    <property type="match status" value="1"/>
</dbReference>
<name>A0A1V9XXC1_9ACAR</name>
<evidence type="ECO:0000256" key="3">
    <source>
        <dbReference type="ARBA" id="ARBA00022598"/>
    </source>
</evidence>
<keyword evidence="3 7" id="KW-0436">Ligase</keyword>
<dbReference type="Pfam" id="PF00501">
    <property type="entry name" value="AMP-binding"/>
    <property type="match status" value="1"/>
</dbReference>
<comment type="subcellular location">
    <subcellularLocation>
        <location evidence="1">Peroxisome</location>
    </subcellularLocation>
</comment>
<accession>A0A1V9XXC1</accession>
<dbReference type="GO" id="GO:0016405">
    <property type="term" value="F:CoA-ligase activity"/>
    <property type="evidence" value="ECO:0007669"/>
    <property type="project" value="TreeGrafter"/>
</dbReference>
<gene>
    <name evidence="7" type="ORF">BIW11_06598</name>
</gene>
<dbReference type="Gene3D" id="3.30.300.30">
    <property type="match status" value="1"/>
</dbReference>
<evidence type="ECO:0000313" key="8">
    <source>
        <dbReference type="Proteomes" id="UP000192247"/>
    </source>
</evidence>
<proteinExistence type="inferred from homology"/>
<dbReference type="PANTHER" id="PTHR24096:SF149">
    <property type="entry name" value="AMP-BINDING DOMAIN-CONTAINING PROTEIN-RELATED"/>
    <property type="match status" value="1"/>
</dbReference>
<keyword evidence="8" id="KW-1185">Reference proteome</keyword>
<evidence type="ECO:0000256" key="1">
    <source>
        <dbReference type="ARBA" id="ARBA00004275"/>
    </source>
</evidence>
<dbReference type="InterPro" id="IPR025110">
    <property type="entry name" value="AMP-bd_C"/>
</dbReference>
<dbReference type="OrthoDB" id="6507574at2759"/>
<reference evidence="7 8" key="1">
    <citation type="journal article" date="2017" name="Gigascience">
        <title>Draft genome of the honey bee ectoparasitic mite, Tropilaelaps mercedesae, is shaped by the parasitic life history.</title>
        <authorList>
            <person name="Dong X."/>
            <person name="Armstrong S.D."/>
            <person name="Xia D."/>
            <person name="Makepeace B.L."/>
            <person name="Darby A.C."/>
            <person name="Kadowaki T."/>
        </authorList>
    </citation>
    <scope>NUCLEOTIDE SEQUENCE [LARGE SCALE GENOMIC DNA]</scope>
    <source>
        <strain evidence="7">Wuxi-XJTLU</strain>
    </source>
</reference>
<keyword evidence="4" id="KW-0576">Peroxisome</keyword>
<feature type="domain" description="AMP-dependent synthetase/ligase" evidence="5">
    <location>
        <begin position="33"/>
        <end position="382"/>
    </location>
</feature>
<dbReference type="SUPFAM" id="SSF56801">
    <property type="entry name" value="Acetyl-CoA synthetase-like"/>
    <property type="match status" value="1"/>
</dbReference>
<dbReference type="AlphaFoldDB" id="A0A1V9XXC1"/>
<protein>
    <submittedName>
        <fullName evidence="7">4-coumarate--CoA ligase 1-like</fullName>
    </submittedName>
</protein>